<dbReference type="Gene3D" id="1.10.10.60">
    <property type="entry name" value="Homeodomain-like"/>
    <property type="match status" value="1"/>
</dbReference>
<dbReference type="Pfam" id="PF21313">
    <property type="entry name" value="EthR_C"/>
    <property type="match status" value="1"/>
</dbReference>
<dbReference type="PANTHER" id="PTHR30055:SF226">
    <property type="entry name" value="HTH-TYPE TRANSCRIPTIONAL REGULATOR PKSA"/>
    <property type="match status" value="1"/>
</dbReference>
<comment type="caution">
    <text evidence="4">The sequence shown here is derived from an EMBL/GenBank/DDBJ whole genome shotgun (WGS) entry which is preliminary data.</text>
</comment>
<organism evidence="4 5">
    <name type="scientific">Nocardioides dubius</name>
    <dbReference type="NCBI Taxonomy" id="317019"/>
    <lineage>
        <taxon>Bacteria</taxon>
        <taxon>Bacillati</taxon>
        <taxon>Actinomycetota</taxon>
        <taxon>Actinomycetes</taxon>
        <taxon>Propionibacteriales</taxon>
        <taxon>Nocardioidaceae</taxon>
        <taxon>Nocardioides</taxon>
    </lineage>
</organism>
<protein>
    <recommendedName>
        <fullName evidence="3">HTH tetR-type domain-containing protein</fullName>
    </recommendedName>
</protein>
<dbReference type="InterPro" id="IPR036271">
    <property type="entry name" value="Tet_transcr_reg_TetR-rel_C_sf"/>
</dbReference>
<gene>
    <name evidence="4" type="ORF">GCM10009668_26060</name>
</gene>
<dbReference type="InterPro" id="IPR049397">
    <property type="entry name" value="EthR_C"/>
</dbReference>
<evidence type="ECO:0000313" key="4">
    <source>
        <dbReference type="EMBL" id="GAA1105437.1"/>
    </source>
</evidence>
<proteinExistence type="predicted"/>
<dbReference type="InterPro" id="IPR001647">
    <property type="entry name" value="HTH_TetR"/>
</dbReference>
<dbReference type="PANTHER" id="PTHR30055">
    <property type="entry name" value="HTH-TYPE TRANSCRIPTIONAL REGULATOR RUTR"/>
    <property type="match status" value="1"/>
</dbReference>
<reference evidence="4 5" key="1">
    <citation type="journal article" date="2019" name="Int. J. Syst. Evol. Microbiol.">
        <title>The Global Catalogue of Microorganisms (GCM) 10K type strain sequencing project: providing services to taxonomists for standard genome sequencing and annotation.</title>
        <authorList>
            <consortium name="The Broad Institute Genomics Platform"/>
            <consortium name="The Broad Institute Genome Sequencing Center for Infectious Disease"/>
            <person name="Wu L."/>
            <person name="Ma J."/>
        </authorList>
    </citation>
    <scope>NUCLEOTIDE SEQUENCE [LARGE SCALE GENOMIC DNA]</scope>
    <source>
        <strain evidence="4 5">JCM 13008</strain>
    </source>
</reference>
<dbReference type="EMBL" id="BAAALG010000011">
    <property type="protein sequence ID" value="GAA1105437.1"/>
    <property type="molecule type" value="Genomic_DNA"/>
</dbReference>
<dbReference type="SUPFAM" id="SSF46689">
    <property type="entry name" value="Homeodomain-like"/>
    <property type="match status" value="1"/>
</dbReference>
<evidence type="ECO:0000313" key="5">
    <source>
        <dbReference type="Proteomes" id="UP001501581"/>
    </source>
</evidence>
<feature type="DNA-binding region" description="H-T-H motif" evidence="2">
    <location>
        <begin position="44"/>
        <end position="63"/>
    </location>
</feature>
<dbReference type="InterPro" id="IPR009057">
    <property type="entry name" value="Homeodomain-like_sf"/>
</dbReference>
<dbReference type="InterPro" id="IPR050109">
    <property type="entry name" value="HTH-type_TetR-like_transc_reg"/>
</dbReference>
<name>A0ABN1TVZ2_9ACTN</name>
<evidence type="ECO:0000259" key="3">
    <source>
        <dbReference type="PROSITE" id="PS50977"/>
    </source>
</evidence>
<keyword evidence="1 2" id="KW-0238">DNA-binding</keyword>
<evidence type="ECO:0000256" key="2">
    <source>
        <dbReference type="PROSITE-ProRule" id="PRU00335"/>
    </source>
</evidence>
<evidence type="ECO:0000256" key="1">
    <source>
        <dbReference type="ARBA" id="ARBA00023125"/>
    </source>
</evidence>
<keyword evidence="5" id="KW-1185">Reference proteome</keyword>
<dbReference type="Pfam" id="PF00440">
    <property type="entry name" value="TetR_N"/>
    <property type="match status" value="1"/>
</dbReference>
<dbReference type="PROSITE" id="PS50977">
    <property type="entry name" value="HTH_TETR_2"/>
    <property type="match status" value="1"/>
</dbReference>
<accession>A0ABN1TVZ2</accession>
<dbReference type="Gene3D" id="1.10.357.10">
    <property type="entry name" value="Tetracycline Repressor, domain 2"/>
    <property type="match status" value="1"/>
</dbReference>
<feature type="domain" description="HTH tetR-type" evidence="3">
    <location>
        <begin position="21"/>
        <end position="81"/>
    </location>
</feature>
<dbReference type="PRINTS" id="PR00455">
    <property type="entry name" value="HTHTETR"/>
</dbReference>
<dbReference type="Proteomes" id="UP001501581">
    <property type="component" value="Unassembled WGS sequence"/>
</dbReference>
<sequence length="213" mass="23861">MQVSAPQQERRAQGPVTGRGEQRRAALLVAARTVFERKGFLDTRVSDIVREAGVSQGTFYTYFDTKEAIFTEAARATIDAMLVSMIRPLPSADLESRVRETISRFVAAYRPHATMIGLIEQVGTFSIELRDLRLELRETFVRRTQRGFARLVEAGAAPEDLDVEYVSEALGAMLEYTCYVWFSLGREFDEDRLVTAMSGIWLNVLAPKGAAQS</sequence>
<dbReference type="SUPFAM" id="SSF48498">
    <property type="entry name" value="Tetracyclin repressor-like, C-terminal domain"/>
    <property type="match status" value="1"/>
</dbReference>